<protein>
    <submittedName>
        <fullName evidence="1">Uncharacterized protein</fullName>
    </submittedName>
</protein>
<accession>A0A4C1SDW1</accession>
<keyword evidence="2" id="KW-1185">Reference proteome</keyword>
<evidence type="ECO:0000313" key="2">
    <source>
        <dbReference type="Proteomes" id="UP000299102"/>
    </source>
</evidence>
<organism evidence="1 2">
    <name type="scientific">Eumeta variegata</name>
    <name type="common">Bagworm moth</name>
    <name type="synonym">Eumeta japonica</name>
    <dbReference type="NCBI Taxonomy" id="151549"/>
    <lineage>
        <taxon>Eukaryota</taxon>
        <taxon>Metazoa</taxon>
        <taxon>Ecdysozoa</taxon>
        <taxon>Arthropoda</taxon>
        <taxon>Hexapoda</taxon>
        <taxon>Insecta</taxon>
        <taxon>Pterygota</taxon>
        <taxon>Neoptera</taxon>
        <taxon>Endopterygota</taxon>
        <taxon>Lepidoptera</taxon>
        <taxon>Glossata</taxon>
        <taxon>Ditrysia</taxon>
        <taxon>Tineoidea</taxon>
        <taxon>Psychidae</taxon>
        <taxon>Oiketicinae</taxon>
        <taxon>Eumeta</taxon>
    </lineage>
</organism>
<dbReference type="Proteomes" id="UP000299102">
    <property type="component" value="Unassembled WGS sequence"/>
</dbReference>
<sequence>MNFWWKCEVCKSIDYEFWVTAATSSGEGEMSPIIGRKPNARVSARLRLRCVAANLPAPTRHWSRKRPLHQSPAT</sequence>
<reference evidence="1 2" key="1">
    <citation type="journal article" date="2019" name="Commun. Biol.">
        <title>The bagworm genome reveals a unique fibroin gene that provides high tensile strength.</title>
        <authorList>
            <person name="Kono N."/>
            <person name="Nakamura H."/>
            <person name="Ohtoshi R."/>
            <person name="Tomita M."/>
            <person name="Numata K."/>
            <person name="Arakawa K."/>
        </authorList>
    </citation>
    <scope>NUCLEOTIDE SEQUENCE [LARGE SCALE GENOMIC DNA]</scope>
</reference>
<dbReference type="OrthoDB" id="5969272at2759"/>
<evidence type="ECO:0000313" key="1">
    <source>
        <dbReference type="EMBL" id="GBP00265.1"/>
    </source>
</evidence>
<gene>
    <name evidence="1" type="ORF">EVAR_91892_1</name>
</gene>
<name>A0A4C1SDW1_EUMVA</name>
<proteinExistence type="predicted"/>
<comment type="caution">
    <text evidence="1">The sequence shown here is derived from an EMBL/GenBank/DDBJ whole genome shotgun (WGS) entry which is preliminary data.</text>
</comment>
<dbReference type="AlphaFoldDB" id="A0A4C1SDW1"/>
<dbReference type="EMBL" id="BGZK01003344">
    <property type="protein sequence ID" value="GBP00265.1"/>
    <property type="molecule type" value="Genomic_DNA"/>
</dbReference>